<name>A0A2P5ASZ4_PARAD</name>
<evidence type="ECO:0000313" key="2">
    <source>
        <dbReference type="Proteomes" id="UP000237105"/>
    </source>
</evidence>
<dbReference type="AlphaFoldDB" id="A0A2P5ASZ4"/>
<accession>A0A2P5ASZ4</accession>
<comment type="caution">
    <text evidence="1">The sequence shown here is derived from an EMBL/GenBank/DDBJ whole genome shotgun (WGS) entry which is preliminary data.</text>
</comment>
<organism evidence="1 2">
    <name type="scientific">Parasponia andersonii</name>
    <name type="common">Sponia andersonii</name>
    <dbReference type="NCBI Taxonomy" id="3476"/>
    <lineage>
        <taxon>Eukaryota</taxon>
        <taxon>Viridiplantae</taxon>
        <taxon>Streptophyta</taxon>
        <taxon>Embryophyta</taxon>
        <taxon>Tracheophyta</taxon>
        <taxon>Spermatophyta</taxon>
        <taxon>Magnoliopsida</taxon>
        <taxon>eudicotyledons</taxon>
        <taxon>Gunneridae</taxon>
        <taxon>Pentapetalae</taxon>
        <taxon>rosids</taxon>
        <taxon>fabids</taxon>
        <taxon>Rosales</taxon>
        <taxon>Cannabaceae</taxon>
        <taxon>Parasponia</taxon>
    </lineage>
</organism>
<gene>
    <name evidence="1" type="ORF">PanWU01x14_303910</name>
</gene>
<keyword evidence="2" id="KW-1185">Reference proteome</keyword>
<protein>
    <submittedName>
        <fullName evidence="1">Uncharacterized protein</fullName>
    </submittedName>
</protein>
<dbReference type="EMBL" id="JXTB01000461">
    <property type="protein sequence ID" value="PON39611.1"/>
    <property type="molecule type" value="Genomic_DNA"/>
</dbReference>
<reference evidence="2" key="1">
    <citation type="submission" date="2016-06" db="EMBL/GenBank/DDBJ databases">
        <title>Parallel loss of symbiosis genes in relatives of nitrogen-fixing non-legume Parasponia.</title>
        <authorList>
            <person name="Van Velzen R."/>
            <person name="Holmer R."/>
            <person name="Bu F."/>
            <person name="Rutten L."/>
            <person name="Van Zeijl A."/>
            <person name="Liu W."/>
            <person name="Santuari L."/>
            <person name="Cao Q."/>
            <person name="Sharma T."/>
            <person name="Shen D."/>
            <person name="Roswanjaya Y."/>
            <person name="Wardhani T."/>
            <person name="Kalhor M.S."/>
            <person name="Jansen J."/>
            <person name="Van den Hoogen J."/>
            <person name="Gungor B."/>
            <person name="Hartog M."/>
            <person name="Hontelez J."/>
            <person name="Verver J."/>
            <person name="Yang W.-C."/>
            <person name="Schijlen E."/>
            <person name="Repin R."/>
            <person name="Schilthuizen M."/>
            <person name="Schranz E."/>
            <person name="Heidstra R."/>
            <person name="Miyata K."/>
            <person name="Fedorova E."/>
            <person name="Kohlen W."/>
            <person name="Bisseling T."/>
            <person name="Smit S."/>
            <person name="Geurts R."/>
        </authorList>
    </citation>
    <scope>NUCLEOTIDE SEQUENCE [LARGE SCALE GENOMIC DNA]</scope>
    <source>
        <strain evidence="2">cv. WU1-14</strain>
    </source>
</reference>
<evidence type="ECO:0000313" key="1">
    <source>
        <dbReference type="EMBL" id="PON39611.1"/>
    </source>
</evidence>
<dbReference type="Proteomes" id="UP000237105">
    <property type="component" value="Unassembled WGS sequence"/>
</dbReference>
<proteinExistence type="predicted"/>
<sequence length="107" mass="12032">MSSRNPTEARLGCALVGTSLQFGLGPTRFRVRVKGGETLFVVVDSAYAKNFVIASKRCQYVYPYSYPFKVHFDIVWHDAPAFATATSFAHLLPTHREDDNEETEDVD</sequence>